<protein>
    <submittedName>
        <fullName evidence="1">Immunity 51 family protein</fullName>
    </submittedName>
</protein>
<dbReference type="RefSeq" id="WP_027009905.1">
    <property type="nucleotide sequence ID" value="NZ_CP091521.1"/>
</dbReference>
<name>A0A8T9MRU0_9NEIS</name>
<dbReference type="EMBL" id="CP091521">
    <property type="protein sequence ID" value="UOP04317.1"/>
    <property type="molecule type" value="Genomic_DNA"/>
</dbReference>
<proteinExistence type="predicted"/>
<evidence type="ECO:0000313" key="2">
    <source>
        <dbReference type="Proteomes" id="UP000831534"/>
    </source>
</evidence>
<reference evidence="1" key="1">
    <citation type="journal article" date="2022" name="Res Sq">
        <title>Evolution of multicellular longitudinally dividing oral cavity symbionts (Neisseriaceae).</title>
        <authorList>
            <person name="Nyongesa S."/>
            <person name="Weber P."/>
            <person name="Bernet E."/>
            <person name="Pullido F."/>
            <person name="Nieckarz M."/>
            <person name="Delaby M."/>
            <person name="Nieves C."/>
            <person name="Viehboeck T."/>
            <person name="Krause N."/>
            <person name="Rivera-Millot A."/>
            <person name="Nakamura A."/>
            <person name="Vischer N."/>
            <person name="VanNieuwenhze M."/>
            <person name="Brun Y."/>
            <person name="Cava F."/>
            <person name="Bulgheresi S."/>
            <person name="Veyrier F."/>
        </authorList>
    </citation>
    <scope>NUCLEOTIDE SEQUENCE</scope>
    <source>
        <strain evidence="1">17694</strain>
    </source>
</reference>
<accession>A0A8T9MRU0</accession>
<keyword evidence="2" id="KW-1185">Reference proteome</keyword>
<dbReference type="InterPro" id="IPR028956">
    <property type="entry name" value="Imm51"/>
</dbReference>
<dbReference type="Pfam" id="PF15595">
    <property type="entry name" value="Imm51"/>
    <property type="match status" value="1"/>
</dbReference>
<dbReference type="Proteomes" id="UP000831534">
    <property type="component" value="Chromosome"/>
</dbReference>
<sequence>MNHQDFQQSIAPFFWVEHDTQASVCLDAGEYLQAIFDSRSDEGFEGNGYDWQALASVFLQEQLPEYAEIIEFDSESGMFCAYSEDADALKTFVLAFKAACENNALILDIFSRAELD</sequence>
<organism evidence="1 2">
    <name type="scientific">Conchiformibius kuhniae</name>
    <dbReference type="NCBI Taxonomy" id="211502"/>
    <lineage>
        <taxon>Bacteria</taxon>
        <taxon>Pseudomonadati</taxon>
        <taxon>Pseudomonadota</taxon>
        <taxon>Betaproteobacteria</taxon>
        <taxon>Neisseriales</taxon>
        <taxon>Neisseriaceae</taxon>
        <taxon>Conchiformibius</taxon>
    </lineage>
</organism>
<dbReference type="AlphaFoldDB" id="A0A8T9MRU0"/>
<evidence type="ECO:0000313" key="1">
    <source>
        <dbReference type="EMBL" id="UOP04317.1"/>
    </source>
</evidence>
<gene>
    <name evidence="1" type="ORF">LVJ77_08090</name>
</gene>
<dbReference type="KEGG" id="ckh:LVJ77_08090"/>
<reference evidence="1" key="2">
    <citation type="submission" date="2024-09" db="EMBL/GenBank/DDBJ databases">
        <authorList>
            <person name="Veyrier F.J."/>
        </authorList>
    </citation>
    <scope>NUCLEOTIDE SEQUENCE</scope>
    <source>
        <strain evidence="1">17694</strain>
    </source>
</reference>